<dbReference type="GO" id="GO:0060271">
    <property type="term" value="P:cilium assembly"/>
    <property type="evidence" value="ECO:0007669"/>
    <property type="project" value="InterPro"/>
</dbReference>
<dbReference type="InterPro" id="IPR040369">
    <property type="entry name" value="ARMC9"/>
</dbReference>
<accession>A0A813FN39</accession>
<evidence type="ECO:0000313" key="4">
    <source>
        <dbReference type="Proteomes" id="UP000654075"/>
    </source>
</evidence>
<dbReference type="Proteomes" id="UP000654075">
    <property type="component" value="Unassembled WGS sequence"/>
</dbReference>
<feature type="region of interest" description="Disordered" evidence="1">
    <location>
        <begin position="1"/>
        <end position="56"/>
    </location>
</feature>
<feature type="compositionally biased region" description="Low complexity" evidence="1">
    <location>
        <begin position="394"/>
        <end position="440"/>
    </location>
</feature>
<comment type="caution">
    <text evidence="3">The sequence shown here is derived from an EMBL/GenBank/DDBJ whole genome shotgun (WGS) entry which is preliminary data.</text>
</comment>
<dbReference type="GO" id="GO:0005814">
    <property type="term" value="C:centriole"/>
    <property type="evidence" value="ECO:0007669"/>
    <property type="project" value="TreeGrafter"/>
</dbReference>
<evidence type="ECO:0000313" key="3">
    <source>
        <dbReference type="EMBL" id="CAE8614209.1"/>
    </source>
</evidence>
<feature type="compositionally biased region" description="Low complexity" evidence="1">
    <location>
        <begin position="34"/>
        <end position="43"/>
    </location>
</feature>
<dbReference type="Pfam" id="PF23138">
    <property type="entry name" value="CTLH_Armc9"/>
    <property type="match status" value="1"/>
</dbReference>
<evidence type="ECO:0000256" key="1">
    <source>
        <dbReference type="SAM" id="MobiDB-lite"/>
    </source>
</evidence>
<reference evidence="3" key="1">
    <citation type="submission" date="2021-02" db="EMBL/GenBank/DDBJ databases">
        <authorList>
            <person name="Dougan E. K."/>
            <person name="Rhodes N."/>
            <person name="Thang M."/>
            <person name="Chan C."/>
        </authorList>
    </citation>
    <scope>NUCLEOTIDE SEQUENCE</scope>
</reference>
<keyword evidence="4" id="KW-1185">Reference proteome</keyword>
<sequence length="774" mass="82421">MAAGGAPASPAVIPQQSPPEAPDAAGEPSPRDNPSPLAAPASPEEQDAPDEGAESGEAPVVQVGEVSLDVSASAVPVLRDLGFGGWFCELKVVEVVEEYLQFHDLQDSLVTLGHALTDAGLRVLGGKSSDGSEDEGEVPAKSAGVDEVPEAGSEFAPADIPGDDSRTRANLFTCEFAVARAICEFNAGHRDALFEIWKQLVPDTAASSPTGCALELRLRVYFCTLATRKAMARSAAACAAAQAARGASAEAPGDGLAAAGALPPGAIPPESEPDFSDLKAFLSAQTAVAPLDASAESLAPLFALPFVPKPQEKPALRFIFEAAWAHKLRVDLQAFLSVHASVRHVPTLRHLAGAMVMARCPRTAPPPASWHELLRVADLGLAMASQACQTLQQPRRLPGQPPLKQHLQQQQQQQQQHQQQQQQHQQHPQQQNDQSVNQQNDAGARGFWPMPELFAQVQEARRRLVAVVSHPEEAPPAPLLQDMRSSPDPRASPTGISIARGLSRALTVDTEAVMASPTAALLYQDRLWPMSREAALRASSASSLGASYSLNPSARRLHSARSLESRARTATALLPVPPALDFGRIAALIAGEGAKGERSEAKEEAGGNATPSSLGVLRAVLRRLALPDEPIRPRRAFLAAFSCFGALRALAARLGEIVASDDHELTETSLAVMAVCACEVVGRREIEAAEAQKQPGETISALLLVLSREPVSTLVHMHCLAVLQRLSLRWQLQSKMIELGALDRIVQILRPSPQALRAPNLLLRQAASDKFPRR</sequence>
<protein>
    <recommendedName>
        <fullName evidence="2">ARMC9 CTLH-like domain-containing protein</fullName>
    </recommendedName>
</protein>
<name>A0A813FN39_POLGL</name>
<dbReference type="PANTHER" id="PTHR14881:SF4">
    <property type="entry name" value="LISH DOMAIN-CONTAINING PROTEIN ARMC9"/>
    <property type="match status" value="1"/>
</dbReference>
<dbReference type="AlphaFoldDB" id="A0A813FN39"/>
<dbReference type="PANTHER" id="PTHR14881">
    <property type="entry name" value="LISH DOMAIN-CONTAINING PROTEIN ARMC9"/>
    <property type="match status" value="1"/>
</dbReference>
<dbReference type="GO" id="GO:0097542">
    <property type="term" value="C:ciliary tip"/>
    <property type="evidence" value="ECO:0007669"/>
    <property type="project" value="TreeGrafter"/>
</dbReference>
<proteinExistence type="predicted"/>
<gene>
    <name evidence="3" type="ORF">PGLA1383_LOCUS31940</name>
</gene>
<feature type="domain" description="ARMC9 CTLH-like" evidence="2">
    <location>
        <begin position="182"/>
        <end position="340"/>
    </location>
</feature>
<feature type="compositionally biased region" description="Acidic residues" evidence="1">
    <location>
        <begin position="44"/>
        <end position="54"/>
    </location>
</feature>
<feature type="region of interest" description="Disordered" evidence="1">
    <location>
        <begin position="126"/>
        <end position="146"/>
    </location>
</feature>
<dbReference type="InterPro" id="IPR056327">
    <property type="entry name" value="ARMC9_CTLH-like_dom"/>
</dbReference>
<dbReference type="GO" id="GO:0036064">
    <property type="term" value="C:ciliary basal body"/>
    <property type="evidence" value="ECO:0007669"/>
    <property type="project" value="InterPro"/>
</dbReference>
<evidence type="ECO:0000259" key="2">
    <source>
        <dbReference type="Pfam" id="PF23138"/>
    </source>
</evidence>
<feature type="region of interest" description="Disordered" evidence="1">
    <location>
        <begin position="394"/>
        <end position="446"/>
    </location>
</feature>
<organism evidence="3 4">
    <name type="scientific">Polarella glacialis</name>
    <name type="common">Dinoflagellate</name>
    <dbReference type="NCBI Taxonomy" id="89957"/>
    <lineage>
        <taxon>Eukaryota</taxon>
        <taxon>Sar</taxon>
        <taxon>Alveolata</taxon>
        <taxon>Dinophyceae</taxon>
        <taxon>Suessiales</taxon>
        <taxon>Suessiaceae</taxon>
        <taxon>Polarella</taxon>
    </lineage>
</organism>
<dbReference type="EMBL" id="CAJNNV010025380">
    <property type="protein sequence ID" value="CAE8614209.1"/>
    <property type="molecule type" value="Genomic_DNA"/>
</dbReference>
<dbReference type="OrthoDB" id="301977at2759"/>